<dbReference type="GeneID" id="77927605"/>
<sequence>MATSVYVTEEIGLQDETTVTLKPLNIKSLRSFMKIMERFGDEETTEEEGLEILLDASALCLKSQRPEFWEGDKHTEAFEDAVDMPTIYHILDVCGGVKLNDPKSSSDGSGGTWKELDLASLEAEAFLLGHWKNFEEIEDNLTLDELQAILEASRDQEYRRQKFAAALKGIDLDAQKKDSGDASFEEIKRRAEAKLRGVSEEQVELADIGIGVIEEE</sequence>
<organism evidence="1 2">
    <name type="scientific">Streptomyces phage TunaTartare</name>
    <dbReference type="NCBI Taxonomy" id="2848887"/>
    <lineage>
        <taxon>Viruses</taxon>
        <taxon>Duplodnaviria</taxon>
        <taxon>Heunggongvirae</taxon>
        <taxon>Uroviricota</taxon>
        <taxon>Caudoviricetes</taxon>
        <taxon>Stanwilliamsviridae</taxon>
        <taxon>Loccivirinae</taxon>
        <taxon>Faustvirus</taxon>
        <taxon>Faustvirus tunatartare</taxon>
    </lineage>
</organism>
<accession>A0A8F2E6W5</accession>
<protein>
    <submittedName>
        <fullName evidence="1">Tail assembly chaperone</fullName>
    </submittedName>
</protein>
<dbReference type="RefSeq" id="YP_010651885.1">
    <property type="nucleotide sequence ID" value="NC_070784.1"/>
</dbReference>
<evidence type="ECO:0000313" key="2">
    <source>
        <dbReference type="Proteomes" id="UP000683399"/>
    </source>
</evidence>
<reference evidence="1 2" key="1">
    <citation type="submission" date="2021-03" db="EMBL/GenBank/DDBJ databases">
        <authorList>
            <person name="Alqahtani R."/>
            <person name="Behailu E."/>
            <person name="Cappabianca D.W."/>
            <person name="Csanadi-Schwartz K.M."/>
            <person name="Dalal A.S."/>
            <person name="Fahim M.S."/>
            <person name="Franklin J.M."/>
            <person name="Gluckman M.H."/>
            <person name="Levine C.J."/>
            <person name="Martin N."/>
            <person name="Milza N."/>
            <person name="Najmabadi R."/>
            <person name="Newman A.M."/>
            <person name="Pajunar M."/>
            <person name="Qalawee I."/>
            <person name="Rizvi A."/>
            <person name="Samuel A."/>
            <person name="Smith A."/>
            <person name="Swann F.E."/>
            <person name="Sweeney P."/>
            <person name="Torres N.R."/>
            <person name="Ventrone L."/>
            <person name="Ventura L."/>
            <person name="Wroe M."/>
            <person name="Acquaye N.A."/>
            <person name="Agnes T.J."/>
            <person name="Ahmed A."/>
            <person name="Ahmed S."/>
            <person name="Amodu B.A."/>
            <person name="Arefeayne N.F."/>
            <person name="Asamoah-Frimpong E.A."/>
            <person name="Attaran A."/>
            <person name="Barragan J.M."/>
            <person name="Baumgarten L.N."/>
            <person name="Berhane B."/>
            <person name="Beyene A."/>
            <person name="Bhattarai B."/>
            <person name="Biondokin D.V."/>
            <person name="Boone B.K."/>
            <person name="Burney S.Z."/>
            <person name="Cayanan J.T."/>
            <person name="Cesta G."/>
            <person name="Chang J."/>
            <person name="Chavez J."/>
            <person name="Chorbajian C."/>
            <person name="Christian S."/>
            <person name="Corns J.R."/>
            <person name="Corns N.R."/>
            <person name="Cowan J.T."/>
            <person name="Coyne C."/>
            <person name="Dadzie B."/>
            <person name="Datu D.V."/>
            <person name="Deng B.C."/>
            <person name="Der L."/>
            <person name="Dickerson K."/>
            <person name="Dozier E."/>
            <person name="Egbunine A.O."/>
            <person name="Farooq M."/>
            <person name="Fonge A.E."/>
            <person name="Ghomsi-Nono M.P."/>
            <person name="Giampietro H."/>
            <person name="Gunnison R.P."/>
            <person name="Han S.H."/>
            <person name="Hennigan A.J."/>
            <person name="Hong A.N."/>
            <person name="Ijomor E.C."/>
            <person name="Jalali A."/>
            <person name="Jamil T.Z."/>
            <person name="Jenkins C.R."/>
            <person name="Joseph M.A."/>
            <person name="Jowanowitch O.J."/>
            <person name="Kang D."/>
            <person name="Khan A."/>
            <person name="Khan Z.K."/>
            <person name="Kiewe T."/>
            <person name="Kjerulf A.B."/>
            <person name="Kolosey V."/>
            <person name="Kurup M."/>
            <person name="Lee V.H."/>
            <person name="Llontop-Maldonado V."/>
            <person name="Long P."/>
            <person name="Lu N."/>
            <person name="Majekodunmi A."/>
            <person name="Malik H.W."/>
            <person name="Marcellino S.C."/>
            <person name="Martinez L.A."/>
            <person name="Meher F.N."/>
            <person name="Michelin M.A."/>
            <person name="Mitchell K.G."/>
            <person name="Mullens W.J."/>
            <person name="Nwakama C."/>
            <person name="Nwosu F.T."/>
            <person name="Oboh E.C."/>
            <person name="Odujinrin O."/>
            <person name="Ogunsan O."/>
            <person name="O'Neill K."/>
            <person name="Oxlaj J.A."/>
            <person name="Patel A.K."/>
            <person name="Patel B.R."/>
            <person name="Pham Q."/>
            <person name="Porter J."/>
            <person name="Portes J."/>
            <person name="Prokopenko A."/>
            <person name="Quraishi M."/>
            <person name="Qureshi M."/>
            <person name="Rivera A."/>
            <person name="Rubalsky V."/>
            <person name="Saikali Y."/>
            <person name="Saqaf K."/>
            <person name="Saroya S.R."/>
            <person name="Seas A."/>
            <person name="Shadrick R.E."/>
            <person name="Sharda N."/>
            <person name="Sigindere M.T."/>
            <person name="Simbi V.G."/>
            <person name="Thuzar C."/>
            <person name="Tran K."/>
            <person name="Tran V.D."/>
            <person name="Trang W."/>
            <person name="Vaishnav N."/>
            <person name="Vuong K."/>
            <person name="Walker C."/>
            <person name="Wallace S.A."/>
            <person name="Warfield J.C."/>
            <person name="Wikina T."/>
            <person name="Wobbeking F.T."/>
            <person name="Worrent L.D."/>
            <person name="Yan T."/>
            <person name="Zehra A."/>
            <person name="Avazpour P."/>
            <person name="Kim F.M."/>
            <person name="Mason K."/>
            <person name="Nguyen D.A."/>
            <person name="Pettit S.M."/>
            <person name="Zhou O.J."/>
            <person name="Brissett D.L."/>
            <person name="Gualtieri C."/>
            <person name="Hufford T.M."/>
            <person name="Ko J.M."/>
            <person name="Novak J.K."/>
            <person name="Smith Z.M."/>
            <person name="Mayer-Bacon C."/>
            <person name="Erill I."/>
            <person name="Caruso S.M."/>
            <person name="Garlena R.A."/>
            <person name="Russell D.A."/>
            <person name="Pope W.H."/>
            <person name="Jacobs-Sera D."/>
            <person name="Hatfull G.F."/>
        </authorList>
    </citation>
    <scope>NUCLEOTIDE SEQUENCE [LARGE SCALE GENOMIC DNA]</scope>
</reference>
<evidence type="ECO:0000313" key="1">
    <source>
        <dbReference type="EMBL" id="QWT30130.1"/>
    </source>
</evidence>
<keyword evidence="2" id="KW-1185">Reference proteome</keyword>
<dbReference type="KEGG" id="vg:77927605"/>
<gene>
    <name evidence="1" type="primary">37</name>
    <name evidence="1" type="ORF">SEA_TUNATARTARE_37</name>
</gene>
<dbReference type="EMBL" id="MW822145">
    <property type="protein sequence ID" value="QWT30130.1"/>
    <property type="molecule type" value="Genomic_DNA"/>
</dbReference>
<name>A0A8F2E6W5_9CAUD</name>
<dbReference type="Proteomes" id="UP000683399">
    <property type="component" value="Segment"/>
</dbReference>
<proteinExistence type="predicted"/>